<dbReference type="SMART" id="SM00967">
    <property type="entry name" value="SpoU_sub_bind"/>
    <property type="match status" value="1"/>
</dbReference>
<gene>
    <name evidence="4" type="ORF">CMC5_046340</name>
</gene>
<dbReference type="NCBIfam" id="TIGR00186">
    <property type="entry name" value="rRNA_methyl_3"/>
    <property type="match status" value="1"/>
</dbReference>
<protein>
    <submittedName>
        <fullName evidence="4">RNA methyltransferase</fullName>
    </submittedName>
</protein>
<dbReference type="InterPro" id="IPR029028">
    <property type="entry name" value="Alpha/beta_knot_MTases"/>
</dbReference>
<dbReference type="GO" id="GO:0006396">
    <property type="term" value="P:RNA processing"/>
    <property type="evidence" value="ECO:0007669"/>
    <property type="project" value="InterPro"/>
</dbReference>
<dbReference type="SUPFAM" id="SSF75217">
    <property type="entry name" value="alpha/beta knot"/>
    <property type="match status" value="1"/>
</dbReference>
<dbReference type="Pfam" id="PF00588">
    <property type="entry name" value="SpoU_methylase"/>
    <property type="match status" value="1"/>
</dbReference>
<evidence type="ECO:0000313" key="5">
    <source>
        <dbReference type="Proteomes" id="UP000067626"/>
    </source>
</evidence>
<dbReference type="OrthoDB" id="9785673at2"/>
<dbReference type="InterPro" id="IPR029064">
    <property type="entry name" value="Ribosomal_eL30-like_sf"/>
</dbReference>
<dbReference type="RefSeq" id="WP_050432409.1">
    <property type="nucleotide sequence ID" value="NZ_CP012159.1"/>
</dbReference>
<evidence type="ECO:0000313" key="4">
    <source>
        <dbReference type="EMBL" id="AKT40479.1"/>
    </source>
</evidence>
<dbReference type="KEGG" id="ccro:CMC5_046340"/>
<dbReference type="InterPro" id="IPR029026">
    <property type="entry name" value="tRNA_m1G_MTases_N"/>
</dbReference>
<keyword evidence="1 4" id="KW-0489">Methyltransferase</keyword>
<dbReference type="SUPFAM" id="SSF55315">
    <property type="entry name" value="L30e-like"/>
    <property type="match status" value="1"/>
</dbReference>
<evidence type="ECO:0000256" key="1">
    <source>
        <dbReference type="ARBA" id="ARBA00022603"/>
    </source>
</evidence>
<dbReference type="InterPro" id="IPR013123">
    <property type="entry name" value="SpoU_subst-bd"/>
</dbReference>
<dbReference type="EMBL" id="CP012159">
    <property type="protein sequence ID" value="AKT40479.1"/>
    <property type="molecule type" value="Genomic_DNA"/>
</dbReference>
<proteinExistence type="predicted"/>
<dbReference type="Proteomes" id="UP000067626">
    <property type="component" value="Chromosome"/>
</dbReference>
<organism evidence="4 5">
    <name type="scientific">Chondromyces crocatus</name>
    <dbReference type="NCBI Taxonomy" id="52"/>
    <lineage>
        <taxon>Bacteria</taxon>
        <taxon>Pseudomonadati</taxon>
        <taxon>Myxococcota</taxon>
        <taxon>Polyangia</taxon>
        <taxon>Polyangiales</taxon>
        <taxon>Polyangiaceae</taxon>
        <taxon>Chondromyces</taxon>
    </lineage>
</organism>
<evidence type="ECO:0000259" key="3">
    <source>
        <dbReference type="SMART" id="SM00967"/>
    </source>
</evidence>
<reference evidence="4 5" key="1">
    <citation type="submission" date="2015-07" db="EMBL/GenBank/DDBJ databases">
        <title>Genome analysis of myxobacterium Chondromyces crocatus Cm c5 reveals a high potential for natural compound synthesis and the genetic basis for the loss of fruiting body formation.</title>
        <authorList>
            <person name="Zaburannyi N."/>
            <person name="Bunk B."/>
            <person name="Maier J."/>
            <person name="Overmann J."/>
            <person name="Mueller R."/>
        </authorList>
    </citation>
    <scope>NUCLEOTIDE SEQUENCE [LARGE SCALE GENOMIC DNA]</scope>
    <source>
        <strain evidence="4 5">Cm c5</strain>
    </source>
</reference>
<dbReference type="PANTHER" id="PTHR46429">
    <property type="entry name" value="23S RRNA (GUANOSINE-2'-O-)-METHYLTRANSFERASE RLMB"/>
    <property type="match status" value="1"/>
</dbReference>
<keyword evidence="2 4" id="KW-0808">Transferase</keyword>
<dbReference type="GO" id="GO:0032259">
    <property type="term" value="P:methylation"/>
    <property type="evidence" value="ECO:0007669"/>
    <property type="project" value="UniProtKB-KW"/>
</dbReference>
<evidence type="ECO:0000256" key="2">
    <source>
        <dbReference type="ARBA" id="ARBA00022679"/>
    </source>
</evidence>
<dbReference type="GO" id="GO:0008173">
    <property type="term" value="F:RNA methyltransferase activity"/>
    <property type="evidence" value="ECO:0007669"/>
    <property type="project" value="InterPro"/>
</dbReference>
<dbReference type="Gene3D" id="3.40.1280.10">
    <property type="match status" value="1"/>
</dbReference>
<dbReference type="Gene3D" id="3.30.1330.30">
    <property type="match status" value="1"/>
</dbReference>
<dbReference type="InterPro" id="IPR004441">
    <property type="entry name" value="rRNA_MeTrfase_TrmH"/>
</dbReference>
<keyword evidence="5" id="KW-1185">Reference proteome</keyword>
<dbReference type="Pfam" id="PF08032">
    <property type="entry name" value="SpoU_sub_bind"/>
    <property type="match status" value="1"/>
</dbReference>
<dbReference type="InterPro" id="IPR001537">
    <property type="entry name" value="SpoU_MeTrfase"/>
</dbReference>
<dbReference type="GO" id="GO:0003723">
    <property type="term" value="F:RNA binding"/>
    <property type="evidence" value="ECO:0007669"/>
    <property type="project" value="InterPro"/>
</dbReference>
<dbReference type="PANTHER" id="PTHR46429:SF1">
    <property type="entry name" value="23S RRNA (GUANOSINE-2'-O-)-METHYLTRANSFERASE RLMB"/>
    <property type="match status" value="1"/>
</dbReference>
<dbReference type="STRING" id="52.CMC5_046340"/>
<name>A0A0K1EHZ3_CHOCO</name>
<feature type="domain" description="RNA 2-O ribose methyltransferase substrate binding" evidence="3">
    <location>
        <begin position="3"/>
        <end position="78"/>
    </location>
</feature>
<dbReference type="GO" id="GO:0005829">
    <property type="term" value="C:cytosol"/>
    <property type="evidence" value="ECO:0007669"/>
    <property type="project" value="TreeGrafter"/>
</dbReference>
<accession>A0A0K1EHZ3</accession>
<dbReference type="AlphaFoldDB" id="A0A0K1EHZ3"/>
<sequence length="259" mass="27058">MRLVYGLQPVREAIRAHGNRVDWVLVQQDGGPKLDALARYAGDQGIKVQRGPRGDLDRRAAGGRHQGALAGVPDLPLVGVETLPLHDPRAPGEASVLMALDGVMDPQNFGAVLRSAVALGAAAVIWPEHSSAPLSPATFRASAGAVEHATLCRVPSLPDALRVLESRGVTAIALDAQGSVELGELPLSGPVVIVVGAEDKGVRRPVRQACQHVARLPMSGTIGSLNASVAGALALYEVLRQRQQAKRSSQQTDPAQPAP</sequence>
<dbReference type="CDD" id="cd18103">
    <property type="entry name" value="SpoU-like_RlmB"/>
    <property type="match status" value="1"/>
</dbReference>